<reference evidence="3" key="1">
    <citation type="submission" date="2021-01" db="EMBL/GenBank/DDBJ databases">
        <title>Genome public.</title>
        <authorList>
            <person name="Liu C."/>
            <person name="Sun Q."/>
        </authorList>
    </citation>
    <scope>NUCLEOTIDE SEQUENCE [LARGE SCALE GENOMIC DNA]</scope>
    <source>
        <strain evidence="3">YIM B02505</strain>
    </source>
</reference>
<evidence type="ECO:0000313" key="2">
    <source>
        <dbReference type="EMBL" id="MBK1809541.1"/>
    </source>
</evidence>
<accession>A0ABS1EJK1</accession>
<dbReference type="Gene3D" id="3.90.1200.10">
    <property type="match status" value="1"/>
</dbReference>
<name>A0ABS1EJK1_9CLOT</name>
<gene>
    <name evidence="2" type="ORF">JHL18_02630</name>
</gene>
<sequence length="297" mass="34160">MEPLLCRWIESKIGTFIIVSDLEGGWGTHNNIRYLMGADGRNYCLKLFDNIKKWKVESIAYNELLNFESELIPKYYGGFSYGNINAILISRLKGQTLASRINEFDDSYKKSIFYESGKLSREIEDKNIDKANWFGALNLDISATYETASEYLKSKFYKHIAFLDVVDTDLAELYKKSFNLIDKIYIEEPPVLVNEDNTVRNWMVDSENRLTGIVDFEYLTWGIKAQTVSAVVLKDEYIIDAYFKGYGVDRDVLSNIKYTNYLALLGISTIIYGKVNNIDKAVFLGNRLIAKYKGNKI</sequence>
<comment type="caution">
    <text evidence="2">The sequence shown here is derived from an EMBL/GenBank/DDBJ whole genome shotgun (WGS) entry which is preliminary data.</text>
</comment>
<evidence type="ECO:0000259" key="1">
    <source>
        <dbReference type="Pfam" id="PF01636"/>
    </source>
</evidence>
<evidence type="ECO:0000313" key="3">
    <source>
        <dbReference type="Proteomes" id="UP000596739"/>
    </source>
</evidence>
<proteinExistence type="predicted"/>
<dbReference type="InterPro" id="IPR002575">
    <property type="entry name" value="Aminoglycoside_PTrfase"/>
</dbReference>
<protein>
    <submittedName>
        <fullName evidence="2">Phosphotransferase</fullName>
    </submittedName>
</protein>
<feature type="domain" description="Aminoglycoside phosphotransferase" evidence="1">
    <location>
        <begin position="29"/>
        <end position="223"/>
    </location>
</feature>
<dbReference type="EMBL" id="JAENHN010000007">
    <property type="protein sequence ID" value="MBK1809541.1"/>
    <property type="molecule type" value="Genomic_DNA"/>
</dbReference>
<organism evidence="2 3">
    <name type="scientific">Clostridium yunnanense</name>
    <dbReference type="NCBI Taxonomy" id="2800325"/>
    <lineage>
        <taxon>Bacteria</taxon>
        <taxon>Bacillati</taxon>
        <taxon>Bacillota</taxon>
        <taxon>Clostridia</taxon>
        <taxon>Eubacteriales</taxon>
        <taxon>Clostridiaceae</taxon>
        <taxon>Clostridium</taxon>
    </lineage>
</organism>
<dbReference type="Proteomes" id="UP000596739">
    <property type="component" value="Unassembled WGS sequence"/>
</dbReference>
<dbReference type="RefSeq" id="WP_200266087.1">
    <property type="nucleotide sequence ID" value="NZ_JAENHN010000007.1"/>
</dbReference>
<dbReference type="InterPro" id="IPR011009">
    <property type="entry name" value="Kinase-like_dom_sf"/>
</dbReference>
<dbReference type="Pfam" id="PF01636">
    <property type="entry name" value="APH"/>
    <property type="match status" value="1"/>
</dbReference>
<dbReference type="SUPFAM" id="SSF56112">
    <property type="entry name" value="Protein kinase-like (PK-like)"/>
    <property type="match status" value="1"/>
</dbReference>
<keyword evidence="3" id="KW-1185">Reference proteome</keyword>